<keyword evidence="10 21" id="KW-0675">Receptor</keyword>
<dbReference type="PRINTS" id="PR00249">
    <property type="entry name" value="GPCRSECRETIN"/>
</dbReference>
<dbReference type="InterPro" id="IPR036445">
    <property type="entry name" value="GPCR_2_extracell_dom_sf"/>
</dbReference>
<dbReference type="GO" id="GO:0050796">
    <property type="term" value="P:regulation of insulin secretion"/>
    <property type="evidence" value="ECO:0007669"/>
    <property type="project" value="UniProtKB-ARBA"/>
</dbReference>
<dbReference type="Pfam" id="PF00002">
    <property type="entry name" value="7tm_2"/>
    <property type="match status" value="1"/>
</dbReference>
<dbReference type="GO" id="GO:0008528">
    <property type="term" value="F:G protein-coupled peptide receptor activity"/>
    <property type="evidence" value="ECO:0007669"/>
    <property type="project" value="TreeGrafter"/>
</dbReference>
<evidence type="ECO:0000256" key="15">
    <source>
        <dbReference type="ARBA" id="ARBA00072201"/>
    </source>
</evidence>
<dbReference type="PROSITE" id="PS50261">
    <property type="entry name" value="G_PROTEIN_RECEP_F2_4"/>
    <property type="match status" value="1"/>
</dbReference>
<dbReference type="InterPro" id="IPR001879">
    <property type="entry name" value="GPCR_2_extracellular_dom"/>
</dbReference>
<dbReference type="AlphaFoldDB" id="A0A5N4DRI7"/>
<keyword evidence="22" id="KW-1185">Reference proteome</keyword>
<gene>
    <name evidence="21" type="ORF">Cadr_000011886</name>
</gene>
<feature type="transmembrane region" description="Helical" evidence="18">
    <location>
        <begin position="283"/>
        <end position="302"/>
    </location>
</feature>
<dbReference type="SUPFAM" id="SSF81321">
    <property type="entry name" value="Family A G protein-coupled receptor-like"/>
    <property type="match status" value="1"/>
</dbReference>
<dbReference type="GO" id="GO:0007166">
    <property type="term" value="P:cell surface receptor signaling pathway"/>
    <property type="evidence" value="ECO:0007669"/>
    <property type="project" value="InterPro"/>
</dbReference>
<evidence type="ECO:0000256" key="3">
    <source>
        <dbReference type="ARBA" id="ARBA00022475"/>
    </source>
</evidence>
<dbReference type="FunFam" id="1.20.1070.10:FF:000229">
    <property type="entry name" value="Gastric inhibitory polypeptide receptor"/>
    <property type="match status" value="1"/>
</dbReference>
<comment type="subcellular location">
    <subcellularLocation>
        <location evidence="1">Cell membrane</location>
        <topology evidence="1">Multi-pass membrane protein</topology>
    </subcellularLocation>
</comment>
<evidence type="ECO:0000256" key="7">
    <source>
        <dbReference type="ARBA" id="ARBA00023040"/>
    </source>
</evidence>
<dbReference type="InterPro" id="IPR050332">
    <property type="entry name" value="GPCR_2"/>
</dbReference>
<dbReference type="EMBL" id="JWIN03000009">
    <property type="protein sequence ID" value="KAB1273686.1"/>
    <property type="molecule type" value="Genomic_DNA"/>
</dbReference>
<evidence type="ECO:0000259" key="19">
    <source>
        <dbReference type="PROSITE" id="PS50227"/>
    </source>
</evidence>
<dbReference type="SMART" id="SM00008">
    <property type="entry name" value="HormR"/>
    <property type="match status" value="1"/>
</dbReference>
<evidence type="ECO:0000259" key="20">
    <source>
        <dbReference type="PROSITE" id="PS50261"/>
    </source>
</evidence>
<evidence type="ECO:0000256" key="13">
    <source>
        <dbReference type="ARBA" id="ARBA00059971"/>
    </source>
</evidence>
<evidence type="ECO:0000256" key="4">
    <source>
        <dbReference type="ARBA" id="ARBA00022692"/>
    </source>
</evidence>
<keyword evidence="5" id="KW-0732">Signal</keyword>
<feature type="transmembrane region" description="Helical" evidence="18">
    <location>
        <begin position="403"/>
        <end position="420"/>
    </location>
</feature>
<dbReference type="Gene3D" id="4.10.1240.10">
    <property type="entry name" value="GPCR, family 2, extracellular hormone receptor domain"/>
    <property type="match status" value="1"/>
</dbReference>
<feature type="transmembrane region" description="Helical" evidence="18">
    <location>
        <begin position="322"/>
        <end position="343"/>
    </location>
</feature>
<dbReference type="Proteomes" id="UP000299084">
    <property type="component" value="Unassembled WGS sequence"/>
</dbReference>
<evidence type="ECO:0000256" key="8">
    <source>
        <dbReference type="ARBA" id="ARBA00023136"/>
    </source>
</evidence>
<dbReference type="SUPFAM" id="SSF111418">
    <property type="entry name" value="Hormone receptor domain"/>
    <property type="match status" value="1"/>
</dbReference>
<dbReference type="InterPro" id="IPR000832">
    <property type="entry name" value="GPCR_2_secretin-like"/>
</dbReference>
<keyword evidence="9" id="KW-1015">Disulfide bond</keyword>
<evidence type="ECO:0000256" key="16">
    <source>
        <dbReference type="ARBA" id="ARBA00079704"/>
    </source>
</evidence>
<dbReference type="GO" id="GO:0017046">
    <property type="term" value="F:peptide hormone binding"/>
    <property type="evidence" value="ECO:0007669"/>
    <property type="project" value="TreeGrafter"/>
</dbReference>
<keyword evidence="11" id="KW-0325">Glycoprotein</keyword>
<keyword evidence="4 18" id="KW-0812">Transmembrane</keyword>
<dbReference type="GO" id="GO:0016519">
    <property type="term" value="F:gastric inhibitory peptide receptor activity"/>
    <property type="evidence" value="ECO:0007669"/>
    <property type="project" value="InterPro"/>
</dbReference>
<evidence type="ECO:0000256" key="18">
    <source>
        <dbReference type="SAM" id="Phobius"/>
    </source>
</evidence>
<feature type="transmembrane region" description="Helical" evidence="18">
    <location>
        <begin position="154"/>
        <end position="174"/>
    </location>
</feature>
<dbReference type="InterPro" id="IPR017983">
    <property type="entry name" value="GPCR_2_secretin-like_CS"/>
</dbReference>
<comment type="subunit">
    <text evidence="14">May form homodimers and heterodimers with GLP1R.</text>
</comment>
<keyword evidence="8 18" id="KW-0472">Membrane</keyword>
<dbReference type="Gene3D" id="1.20.1070.10">
    <property type="entry name" value="Rhodopsin 7-helix transmembrane proteins"/>
    <property type="match status" value="1"/>
</dbReference>
<evidence type="ECO:0000256" key="2">
    <source>
        <dbReference type="ARBA" id="ARBA00005314"/>
    </source>
</evidence>
<protein>
    <recommendedName>
        <fullName evidence="15">Gastric inhibitory polypeptide receptor</fullName>
    </recommendedName>
    <alternativeName>
        <fullName evidence="16">Glucose-dependent insulinotropic polypeptide receptor</fullName>
    </alternativeName>
</protein>
<dbReference type="PROSITE" id="PS00650">
    <property type="entry name" value="G_PROTEIN_RECEP_F2_2"/>
    <property type="match status" value="1"/>
</dbReference>
<comment type="caution">
    <text evidence="21">The sequence shown here is derived from an EMBL/GenBank/DDBJ whole genome shotgun (WGS) entry which is preliminary data.</text>
</comment>
<evidence type="ECO:0000256" key="10">
    <source>
        <dbReference type="ARBA" id="ARBA00023170"/>
    </source>
</evidence>
<evidence type="ECO:0000313" key="21">
    <source>
        <dbReference type="EMBL" id="KAB1273686.1"/>
    </source>
</evidence>
<dbReference type="GO" id="GO:0007188">
    <property type="term" value="P:adenylate cyclase-modulating G protein-coupled receptor signaling pathway"/>
    <property type="evidence" value="ECO:0007669"/>
    <property type="project" value="TreeGrafter"/>
</dbReference>
<evidence type="ECO:0000256" key="6">
    <source>
        <dbReference type="ARBA" id="ARBA00022989"/>
    </source>
</evidence>
<feature type="domain" description="G-protein coupled receptors family 2 profile 2" evidence="20">
    <location>
        <begin position="152"/>
        <end position="421"/>
    </location>
</feature>
<evidence type="ECO:0000256" key="17">
    <source>
        <dbReference type="SAM" id="MobiDB-lite"/>
    </source>
</evidence>
<feature type="compositionally biased region" description="Basic and acidic residues" evidence="17">
    <location>
        <begin position="443"/>
        <end position="453"/>
    </location>
</feature>
<organism evidence="21 22">
    <name type="scientific">Camelus dromedarius</name>
    <name type="common">Dromedary</name>
    <name type="synonym">Arabian camel</name>
    <dbReference type="NCBI Taxonomy" id="9838"/>
    <lineage>
        <taxon>Eukaryota</taxon>
        <taxon>Metazoa</taxon>
        <taxon>Chordata</taxon>
        <taxon>Craniata</taxon>
        <taxon>Vertebrata</taxon>
        <taxon>Euteleostomi</taxon>
        <taxon>Mammalia</taxon>
        <taxon>Eutheria</taxon>
        <taxon>Laurasiatheria</taxon>
        <taxon>Artiodactyla</taxon>
        <taxon>Tylopoda</taxon>
        <taxon>Camelidae</taxon>
        <taxon>Camelus</taxon>
    </lineage>
</organism>
<keyword evidence="6 18" id="KW-1133">Transmembrane helix</keyword>
<evidence type="ECO:0000256" key="11">
    <source>
        <dbReference type="ARBA" id="ARBA00023180"/>
    </source>
</evidence>
<dbReference type="PANTHER" id="PTHR45620">
    <property type="entry name" value="PDF RECEPTOR-LIKE PROTEIN-RELATED"/>
    <property type="match status" value="1"/>
</dbReference>
<sequence length="492" mass="55279">MPRGPHDAELPTLAAATAALSVGAAAPEGGGSEGQTAGELYQRWERYRRECQETLEAMEPPAGVTGVEDSGHGLACNGSFDMYVCWDYTAPNATARASCPWYLPWHRQVAAGFVLRQCGGDGQWGPWRDHSQCENPEKNGAFQDQRLILERLQVVYTVGYSLSFATLLFALLILSFFRRLRCTRNYIHINLFTSFMLRATAILTRDRLLPPTGPYPGDQAPLLWNQVSVSPLFLKLALAACRTAQVMTQYCVGANYMWLLVEGIYLHSLLVLVGGSEEGHFRCYMLVGWGAPALFVIPWVIVRYLYENTQCWERNDIKAIWWIIRTPILLTILINFIIFIRILGILVSKVRTRQMRCPDYRLRLARSTLTLVPLLGVHEVVFAPVTEEQARGTLRLAKLGFEIFLSSFQGFLVSILYCFINKEVQSEIRRGWHRCRLRHSLGGEEPRQPRERAFPTLSSGSGPGQVVAGRALCSRALPGNGDEASRVLESYC</sequence>
<feature type="domain" description="G-protein coupled receptors family 2 profile 1" evidence="19">
    <location>
        <begin position="50"/>
        <end position="137"/>
    </location>
</feature>
<comment type="similarity">
    <text evidence="2">Belongs to the G-protein coupled receptor 2 family.</text>
</comment>
<evidence type="ECO:0000256" key="5">
    <source>
        <dbReference type="ARBA" id="ARBA00022729"/>
    </source>
</evidence>
<evidence type="ECO:0000313" key="22">
    <source>
        <dbReference type="Proteomes" id="UP000299084"/>
    </source>
</evidence>
<dbReference type="InterPro" id="IPR001749">
    <property type="entry name" value="GPCR_2_GIP_rcpt"/>
</dbReference>
<dbReference type="Pfam" id="PF02793">
    <property type="entry name" value="HRM"/>
    <property type="match status" value="1"/>
</dbReference>
<reference evidence="21 22" key="1">
    <citation type="journal article" date="2019" name="Mol. Ecol. Resour.">
        <title>Improving Illumina assemblies with Hi-C and long reads: an example with the North African dromedary.</title>
        <authorList>
            <person name="Elbers J.P."/>
            <person name="Rogers M.F."/>
            <person name="Perelman P.L."/>
            <person name="Proskuryakova A.A."/>
            <person name="Serdyukova N.A."/>
            <person name="Johnson W.E."/>
            <person name="Horin P."/>
            <person name="Corander J."/>
            <person name="Murphy D."/>
            <person name="Burger P.A."/>
        </authorList>
    </citation>
    <scope>NUCLEOTIDE SEQUENCE [LARGE SCALE GENOMIC DNA]</scope>
    <source>
        <strain evidence="21">Drom800</strain>
        <tissue evidence="21">Blood</tissue>
    </source>
</reference>
<keyword evidence="7" id="KW-0297">G-protein coupled receptor</keyword>
<keyword evidence="3" id="KW-1003">Cell membrane</keyword>
<feature type="region of interest" description="Disordered" evidence="17">
    <location>
        <begin position="443"/>
        <end position="463"/>
    </location>
</feature>
<evidence type="ECO:0000256" key="14">
    <source>
        <dbReference type="ARBA" id="ARBA00065233"/>
    </source>
</evidence>
<comment type="function">
    <text evidence="13">This is a receptor for GIP. The activity of this receptor is mediated by G proteins which activate adenylyl cyclase.</text>
</comment>
<dbReference type="PANTHER" id="PTHR45620:SF5">
    <property type="entry name" value="GASTRIC INHIBITORY POLYPEPTIDE RECEPTOR"/>
    <property type="match status" value="1"/>
</dbReference>
<dbReference type="CDD" id="cd15929">
    <property type="entry name" value="7tmB1_GlucagonR-like"/>
    <property type="match status" value="1"/>
</dbReference>
<name>A0A5N4DRI7_CAMDR</name>
<accession>A0A5N4DRI7</accession>
<dbReference type="InterPro" id="IPR017981">
    <property type="entry name" value="GPCR_2-like_7TM"/>
</dbReference>
<dbReference type="FunFam" id="4.10.1240.10:FF:000019">
    <property type="entry name" value="Gastric inhibitory polypeptide receptor"/>
    <property type="match status" value="1"/>
</dbReference>
<dbReference type="PROSITE" id="PS00649">
    <property type="entry name" value="G_PROTEIN_RECEP_F2_1"/>
    <property type="match status" value="1"/>
</dbReference>
<dbReference type="PRINTS" id="PR01129">
    <property type="entry name" value="GIPRECEPTOR"/>
</dbReference>
<keyword evidence="12" id="KW-0807">Transducer</keyword>
<feature type="transmembrane region" description="Helical" evidence="18">
    <location>
        <begin position="256"/>
        <end position="276"/>
    </location>
</feature>
<evidence type="ECO:0000256" key="12">
    <source>
        <dbReference type="ARBA" id="ARBA00023224"/>
    </source>
</evidence>
<dbReference type="PROSITE" id="PS50227">
    <property type="entry name" value="G_PROTEIN_RECEP_F2_3"/>
    <property type="match status" value="1"/>
</dbReference>
<evidence type="ECO:0000256" key="1">
    <source>
        <dbReference type="ARBA" id="ARBA00004651"/>
    </source>
</evidence>
<dbReference type="GO" id="GO:0005886">
    <property type="term" value="C:plasma membrane"/>
    <property type="evidence" value="ECO:0007669"/>
    <property type="project" value="UniProtKB-SubCell"/>
</dbReference>
<evidence type="ECO:0000256" key="9">
    <source>
        <dbReference type="ARBA" id="ARBA00023157"/>
    </source>
</evidence>
<proteinExistence type="inferred from homology"/>